<dbReference type="EMBL" id="DVMS01000070">
    <property type="protein sequence ID" value="HIU38533.1"/>
    <property type="molecule type" value="Genomic_DNA"/>
</dbReference>
<accession>A0A9D1LFB2</accession>
<gene>
    <name evidence="1" type="ORF">IAD18_02560</name>
</gene>
<sequence>MEARKFKTSAKCAGCVSAIAEKLNTVMNAGEWSIDLSTPDRVLTVTSEVPDEQVMSLVKKAGFKIEKI</sequence>
<dbReference type="Proteomes" id="UP000824076">
    <property type="component" value="Unassembled WGS sequence"/>
</dbReference>
<dbReference type="SUPFAM" id="SSF55008">
    <property type="entry name" value="HMA, heavy metal-associated domain"/>
    <property type="match status" value="1"/>
</dbReference>
<dbReference type="GO" id="GO:0046872">
    <property type="term" value="F:metal ion binding"/>
    <property type="evidence" value="ECO:0007669"/>
    <property type="project" value="InterPro"/>
</dbReference>
<dbReference type="InterPro" id="IPR036163">
    <property type="entry name" value="HMA_dom_sf"/>
</dbReference>
<dbReference type="AlphaFoldDB" id="A0A9D1LFB2"/>
<proteinExistence type="predicted"/>
<comment type="caution">
    <text evidence="1">The sequence shown here is derived from an EMBL/GenBank/DDBJ whole genome shotgun (WGS) entry which is preliminary data.</text>
</comment>
<organism evidence="1 2">
    <name type="scientific">Candidatus Limisoma intestinavium</name>
    <dbReference type="NCBI Taxonomy" id="2840856"/>
    <lineage>
        <taxon>Bacteria</taxon>
        <taxon>Pseudomonadati</taxon>
        <taxon>Bacteroidota</taxon>
        <taxon>Bacteroidia</taxon>
        <taxon>Bacteroidales</taxon>
        <taxon>Candidatus Limisoma</taxon>
    </lineage>
</organism>
<dbReference type="Gene3D" id="3.30.70.100">
    <property type="match status" value="1"/>
</dbReference>
<evidence type="ECO:0000313" key="1">
    <source>
        <dbReference type="EMBL" id="HIU38533.1"/>
    </source>
</evidence>
<name>A0A9D1LFB2_9BACT</name>
<evidence type="ECO:0000313" key="2">
    <source>
        <dbReference type="Proteomes" id="UP000824076"/>
    </source>
</evidence>
<protein>
    <submittedName>
        <fullName evidence="1">Heavy metal transport/detoxification protein</fullName>
    </submittedName>
</protein>
<reference evidence="1" key="1">
    <citation type="submission" date="2020-10" db="EMBL/GenBank/DDBJ databases">
        <authorList>
            <person name="Gilroy R."/>
        </authorList>
    </citation>
    <scope>NUCLEOTIDE SEQUENCE</scope>
    <source>
        <strain evidence="1">17073</strain>
    </source>
</reference>
<reference evidence="1" key="2">
    <citation type="journal article" date="2021" name="PeerJ">
        <title>Extensive microbial diversity within the chicken gut microbiome revealed by metagenomics and culture.</title>
        <authorList>
            <person name="Gilroy R."/>
            <person name="Ravi A."/>
            <person name="Getino M."/>
            <person name="Pursley I."/>
            <person name="Horton D.L."/>
            <person name="Alikhan N.F."/>
            <person name="Baker D."/>
            <person name="Gharbi K."/>
            <person name="Hall N."/>
            <person name="Watson M."/>
            <person name="Adriaenssens E.M."/>
            <person name="Foster-Nyarko E."/>
            <person name="Jarju S."/>
            <person name="Secka A."/>
            <person name="Antonio M."/>
            <person name="Oren A."/>
            <person name="Chaudhuri R.R."/>
            <person name="La Ragione R."/>
            <person name="Hildebrand F."/>
            <person name="Pallen M.J."/>
        </authorList>
    </citation>
    <scope>NUCLEOTIDE SEQUENCE</scope>
    <source>
        <strain evidence="1">17073</strain>
    </source>
</reference>